<dbReference type="GeneID" id="39587979"/>
<gene>
    <name evidence="3" type="ORF">EHS24_003436</name>
</gene>
<name>A0A427XFH2_9TREE</name>
<dbReference type="OrthoDB" id="429143at2759"/>
<protein>
    <recommendedName>
        <fullName evidence="2">FAD dependent oxidoreductase domain-containing protein</fullName>
    </recommendedName>
</protein>
<dbReference type="SUPFAM" id="SSF51905">
    <property type="entry name" value="FAD/NAD(P)-binding domain"/>
    <property type="match status" value="1"/>
</dbReference>
<dbReference type="Gene3D" id="3.50.50.60">
    <property type="entry name" value="FAD/NAD(P)-binding domain"/>
    <property type="match status" value="1"/>
</dbReference>
<feature type="compositionally biased region" description="Polar residues" evidence="1">
    <location>
        <begin position="8"/>
        <end position="26"/>
    </location>
</feature>
<dbReference type="STRING" id="105984.A0A427XFH2"/>
<evidence type="ECO:0000259" key="2">
    <source>
        <dbReference type="Pfam" id="PF01266"/>
    </source>
</evidence>
<accession>A0A427XFH2</accession>
<evidence type="ECO:0000313" key="3">
    <source>
        <dbReference type="EMBL" id="RSH77464.1"/>
    </source>
</evidence>
<reference evidence="3 4" key="1">
    <citation type="submission" date="2018-11" db="EMBL/GenBank/DDBJ databases">
        <title>Genome sequence of Apiotrichum porosum DSM 27194.</title>
        <authorList>
            <person name="Aliyu H."/>
            <person name="Gorte O."/>
            <person name="Ochsenreither K."/>
        </authorList>
    </citation>
    <scope>NUCLEOTIDE SEQUENCE [LARGE SCALE GENOMIC DNA]</scope>
    <source>
        <strain evidence="3 4">DSM 27194</strain>
    </source>
</reference>
<comment type="caution">
    <text evidence="3">The sequence shown here is derived from an EMBL/GenBank/DDBJ whole genome shotgun (WGS) entry which is preliminary data.</text>
</comment>
<evidence type="ECO:0000256" key="1">
    <source>
        <dbReference type="SAM" id="MobiDB-lite"/>
    </source>
</evidence>
<sequence>MPAFPQKFHSTVSHWQQTNRGPTSLWNHGRKTQLPTDKVVDYVIIGAGASGTSLAYHLSRAGGAAEGKSVVILDAKDVASGASGRNGGHVPTQTWRMFAPFMAPKEKGGAGLSADDVLDIIFFMQDNLDLVERLVQEEGIDADFKRTQRFEVLTTPEGVAENERLRKFYLDILARSTKHKGRSLDVEVIWDTAQAKKMSRVKNALAVNRAIAGSWHPHRGVTALMRRALESKHADVKFFSWAPVAGFTENADGTVSVDCGDRGIVTARKLIVATCAYTHHLMPELKNIYRLQAGLVVPPASFSGEQALNATYAVEQAAYLIQTPNAGFVFGPYEKVAVQSGLTTKQDMYNVEDDSVATAPYREWLSNFCRTAFAGWGEETPGEGLTTMWSGILCHSVDLIPMVGPVPGRTNTFMTAGYSGMGMAMIINITRGLANQLKTGEWDETVPRCFQLTEERLDKAKECLQPREYSVPKLDQARL</sequence>
<dbReference type="Proteomes" id="UP000279236">
    <property type="component" value="Unassembled WGS sequence"/>
</dbReference>
<dbReference type="InterPro" id="IPR036188">
    <property type="entry name" value="FAD/NAD-bd_sf"/>
</dbReference>
<dbReference type="PANTHER" id="PTHR13847">
    <property type="entry name" value="SARCOSINE DEHYDROGENASE-RELATED"/>
    <property type="match status" value="1"/>
</dbReference>
<feature type="domain" description="FAD dependent oxidoreductase" evidence="2">
    <location>
        <begin position="41"/>
        <end position="428"/>
    </location>
</feature>
<dbReference type="AlphaFoldDB" id="A0A427XFH2"/>
<feature type="region of interest" description="Disordered" evidence="1">
    <location>
        <begin position="1"/>
        <end position="30"/>
    </location>
</feature>
<organism evidence="3 4">
    <name type="scientific">Apiotrichum porosum</name>
    <dbReference type="NCBI Taxonomy" id="105984"/>
    <lineage>
        <taxon>Eukaryota</taxon>
        <taxon>Fungi</taxon>
        <taxon>Dikarya</taxon>
        <taxon>Basidiomycota</taxon>
        <taxon>Agaricomycotina</taxon>
        <taxon>Tremellomycetes</taxon>
        <taxon>Trichosporonales</taxon>
        <taxon>Trichosporonaceae</taxon>
        <taxon>Apiotrichum</taxon>
    </lineage>
</organism>
<evidence type="ECO:0000313" key="4">
    <source>
        <dbReference type="Proteomes" id="UP000279236"/>
    </source>
</evidence>
<dbReference type="GO" id="GO:0005737">
    <property type="term" value="C:cytoplasm"/>
    <property type="evidence" value="ECO:0007669"/>
    <property type="project" value="TreeGrafter"/>
</dbReference>
<dbReference type="PANTHER" id="PTHR13847:SF260">
    <property type="entry name" value="FAD DEPENDENT OXIDOREDUCTASE DOMAIN-CONTAINING PROTEIN"/>
    <property type="match status" value="1"/>
</dbReference>
<dbReference type="Pfam" id="PF01266">
    <property type="entry name" value="DAO"/>
    <property type="match status" value="1"/>
</dbReference>
<dbReference type="EMBL" id="RSCE01000016">
    <property type="protein sequence ID" value="RSH77464.1"/>
    <property type="molecule type" value="Genomic_DNA"/>
</dbReference>
<keyword evidence="4" id="KW-1185">Reference proteome</keyword>
<dbReference type="Gene3D" id="3.30.9.10">
    <property type="entry name" value="D-Amino Acid Oxidase, subunit A, domain 2"/>
    <property type="match status" value="1"/>
</dbReference>
<proteinExistence type="predicted"/>
<dbReference type="RefSeq" id="XP_028472611.1">
    <property type="nucleotide sequence ID" value="XM_028619115.1"/>
</dbReference>
<dbReference type="InterPro" id="IPR006076">
    <property type="entry name" value="FAD-dep_OxRdtase"/>
</dbReference>